<dbReference type="Proteomes" id="UP000031552">
    <property type="component" value="Unassembled WGS sequence"/>
</dbReference>
<dbReference type="GO" id="GO:0046872">
    <property type="term" value="F:metal ion binding"/>
    <property type="evidence" value="ECO:0007669"/>
    <property type="project" value="UniProtKB-KW"/>
</dbReference>
<evidence type="ECO:0000313" key="13">
    <source>
        <dbReference type="Proteomes" id="UP000031552"/>
    </source>
</evidence>
<dbReference type="GO" id="GO:0005829">
    <property type="term" value="C:cytosol"/>
    <property type="evidence" value="ECO:0007669"/>
    <property type="project" value="TreeGrafter"/>
</dbReference>
<keyword evidence="2" id="KW-0004">4Fe-4S</keyword>
<evidence type="ECO:0000256" key="1">
    <source>
        <dbReference type="ARBA" id="ARBA00001966"/>
    </source>
</evidence>
<keyword evidence="6" id="KW-0479">Metal-binding</keyword>
<dbReference type="STRING" id="1437425.CSEC_2156"/>
<dbReference type="GO" id="GO:0051539">
    <property type="term" value="F:4 iron, 4 sulfur cluster binding"/>
    <property type="evidence" value="ECO:0007669"/>
    <property type="project" value="UniProtKB-KW"/>
</dbReference>
<evidence type="ECO:0000313" key="12">
    <source>
        <dbReference type="EMBL" id="CDR34962.1"/>
    </source>
</evidence>
<name>A0A090D0B7_9BACT</name>
<dbReference type="SUPFAM" id="SSF102114">
    <property type="entry name" value="Radical SAM enzymes"/>
    <property type="match status" value="1"/>
</dbReference>
<evidence type="ECO:0000256" key="3">
    <source>
        <dbReference type="ARBA" id="ARBA00022490"/>
    </source>
</evidence>
<dbReference type="PROSITE" id="PS51449">
    <property type="entry name" value="MTTASE_N"/>
    <property type="match status" value="1"/>
</dbReference>
<dbReference type="PANTHER" id="PTHR43837:SF1">
    <property type="entry name" value="RIBOSOMAL PROTEIN US12 METHYLTHIOTRANSFERASE RIMO"/>
    <property type="match status" value="1"/>
</dbReference>
<evidence type="ECO:0000256" key="2">
    <source>
        <dbReference type="ARBA" id="ARBA00022485"/>
    </source>
</evidence>
<dbReference type="InterPro" id="IPR005839">
    <property type="entry name" value="Methylthiotransferase"/>
</dbReference>
<sequence>MTHQERQKYRVVSLGCRTNQYEGQAFQDQLEASGFSLASQNEAADICIVNTCTVTEQADSASRHEIKKLKKENPNSKIIVTGCFAENHPEDAASIAGVDKVVSNKDKENLLSLVYPEKEFPEFSVKRFNANTRAFVKVQDGCNSFCSYCIIPYVRGRSRSRSLDDILKEIQDLIDNGFKEIVLTGINIGDFDGGSENPPVRLAELVRKVDSMEGIHRIRVSSIDPDEVDEDLADAILNGKKTCHSMHVVLQSGSNVILKRMNRKYTRQIFFKTVDFLRSESPDFTFTTDIIVGFPGETEIDHLDTLSAMREVRFAKVHMFPYSDRERTKASSMPNKVSPSIISRRKQEVLRLSEKLSFELRESFLGREMTVLTEKREGQGKIEGHTENFLNVLIQSDTLKPNEIVRVKLIENTPAGLIGELL</sequence>
<dbReference type="GO" id="GO:0035599">
    <property type="term" value="F:aspartic acid methylthiotransferase activity"/>
    <property type="evidence" value="ECO:0007669"/>
    <property type="project" value="TreeGrafter"/>
</dbReference>
<evidence type="ECO:0000256" key="8">
    <source>
        <dbReference type="ARBA" id="ARBA00023014"/>
    </source>
</evidence>
<keyword evidence="5" id="KW-0949">S-adenosyl-L-methionine</keyword>
<keyword evidence="8" id="KW-0411">Iron-sulfur</keyword>
<dbReference type="OrthoDB" id="9805215at2"/>
<dbReference type="CDD" id="cd01335">
    <property type="entry name" value="Radical_SAM"/>
    <property type="match status" value="1"/>
</dbReference>
<feature type="domain" description="TRAM" evidence="9">
    <location>
        <begin position="362"/>
        <end position="422"/>
    </location>
</feature>
<reference evidence="12" key="2">
    <citation type="submission" date="2014-09" db="EMBL/GenBank/DDBJ databases">
        <title>Criblamydia sequanensis harbors a mega-plasmid encoding arsenite resistance.</title>
        <authorList>
            <person name="Bertelli C."/>
            <person name="Goesmann A."/>
            <person name="Greub G."/>
        </authorList>
    </citation>
    <scope>NUCLEOTIDE SEQUENCE [LARGE SCALE GENOMIC DNA]</scope>
    <source>
        <strain evidence="12">CRIB-18</strain>
    </source>
</reference>
<evidence type="ECO:0000259" key="10">
    <source>
        <dbReference type="PROSITE" id="PS51449"/>
    </source>
</evidence>
<reference evidence="12" key="1">
    <citation type="submission" date="2013-12" db="EMBL/GenBank/DDBJ databases">
        <authorList>
            <person name="Linke B."/>
        </authorList>
    </citation>
    <scope>NUCLEOTIDE SEQUENCE [LARGE SCALE GENOMIC DNA]</scope>
    <source>
        <strain evidence="12">CRIB-18</strain>
    </source>
</reference>
<dbReference type="Gene3D" id="3.40.50.12160">
    <property type="entry name" value="Methylthiotransferase, N-terminal domain"/>
    <property type="match status" value="1"/>
</dbReference>
<dbReference type="RefSeq" id="WP_041018519.1">
    <property type="nucleotide sequence ID" value="NZ_CCEJ010000011.1"/>
</dbReference>
<protein>
    <submittedName>
        <fullName evidence="12">MiaB-like tRNA modifying enzyme</fullName>
    </submittedName>
</protein>
<comment type="caution">
    <text evidence="12">The sequence shown here is derived from an EMBL/GenBank/DDBJ whole genome shotgun (WGS) entry which is preliminary data.</text>
</comment>
<evidence type="ECO:0000256" key="6">
    <source>
        <dbReference type="ARBA" id="ARBA00022723"/>
    </source>
</evidence>
<dbReference type="Pfam" id="PF00919">
    <property type="entry name" value="UPF0004"/>
    <property type="match status" value="1"/>
</dbReference>
<dbReference type="InterPro" id="IPR006467">
    <property type="entry name" value="MiaB-like_bact"/>
</dbReference>
<dbReference type="InterPro" id="IPR023404">
    <property type="entry name" value="rSAM_horseshoe"/>
</dbReference>
<dbReference type="InterPro" id="IPR020612">
    <property type="entry name" value="Methylthiotransferase_CS"/>
</dbReference>
<dbReference type="SFLD" id="SFLDG01082">
    <property type="entry name" value="B12-binding_domain_containing"/>
    <property type="match status" value="1"/>
</dbReference>
<dbReference type="EMBL" id="CCEJ010000011">
    <property type="protein sequence ID" value="CDR34962.1"/>
    <property type="molecule type" value="Genomic_DNA"/>
</dbReference>
<dbReference type="InterPro" id="IPR058240">
    <property type="entry name" value="rSAM_sf"/>
</dbReference>
<accession>A0A090D0B7</accession>
<comment type="cofactor">
    <cofactor evidence="1">
        <name>[4Fe-4S] cluster</name>
        <dbReference type="ChEBI" id="CHEBI:49883"/>
    </cofactor>
</comment>
<evidence type="ECO:0000256" key="5">
    <source>
        <dbReference type="ARBA" id="ARBA00022691"/>
    </source>
</evidence>
<evidence type="ECO:0000259" key="9">
    <source>
        <dbReference type="PROSITE" id="PS50926"/>
    </source>
</evidence>
<feature type="domain" description="MTTase N-terminal" evidence="10">
    <location>
        <begin position="7"/>
        <end position="119"/>
    </location>
</feature>
<dbReference type="NCBIfam" id="TIGR00089">
    <property type="entry name" value="MiaB/RimO family radical SAM methylthiotransferase"/>
    <property type="match status" value="1"/>
</dbReference>
<dbReference type="Gene3D" id="3.80.30.20">
    <property type="entry name" value="tm_1862 like domain"/>
    <property type="match status" value="1"/>
</dbReference>
<dbReference type="InterPro" id="IPR013848">
    <property type="entry name" value="Methylthiotransferase_N"/>
</dbReference>
<dbReference type="SFLD" id="SFLDG01061">
    <property type="entry name" value="methylthiotransferase"/>
    <property type="match status" value="1"/>
</dbReference>
<dbReference type="PROSITE" id="PS50926">
    <property type="entry name" value="TRAM"/>
    <property type="match status" value="1"/>
</dbReference>
<keyword evidence="3" id="KW-0963">Cytoplasm</keyword>
<dbReference type="PROSITE" id="PS01278">
    <property type="entry name" value="MTTASE_RADICAL"/>
    <property type="match status" value="1"/>
</dbReference>
<dbReference type="eggNOG" id="COG0621">
    <property type="taxonomic scope" value="Bacteria"/>
</dbReference>
<dbReference type="Pfam" id="PF04055">
    <property type="entry name" value="Radical_SAM"/>
    <property type="match status" value="1"/>
</dbReference>
<dbReference type="InterPro" id="IPR002792">
    <property type="entry name" value="TRAM_dom"/>
</dbReference>
<dbReference type="NCBIfam" id="TIGR01579">
    <property type="entry name" value="MiaB-like-C"/>
    <property type="match status" value="1"/>
</dbReference>
<dbReference type="InterPro" id="IPR038135">
    <property type="entry name" value="Methylthiotransferase_N_sf"/>
</dbReference>
<keyword evidence="7" id="KW-0408">Iron</keyword>
<dbReference type="SMART" id="SM00729">
    <property type="entry name" value="Elp3"/>
    <property type="match status" value="1"/>
</dbReference>
<evidence type="ECO:0000259" key="11">
    <source>
        <dbReference type="PROSITE" id="PS51918"/>
    </source>
</evidence>
<dbReference type="SFLD" id="SFLDS00029">
    <property type="entry name" value="Radical_SAM"/>
    <property type="match status" value="1"/>
</dbReference>
<dbReference type="PROSITE" id="PS51918">
    <property type="entry name" value="RADICAL_SAM"/>
    <property type="match status" value="1"/>
</dbReference>
<keyword evidence="4" id="KW-0808">Transferase</keyword>
<dbReference type="InterPro" id="IPR005840">
    <property type="entry name" value="Ribosomal_uS12_MeSTrfase_RimO"/>
</dbReference>
<dbReference type="InterPro" id="IPR007197">
    <property type="entry name" value="rSAM"/>
</dbReference>
<gene>
    <name evidence="12" type="ORF">CSEC_2156</name>
</gene>
<proteinExistence type="predicted"/>
<organism evidence="12 13">
    <name type="scientific">Candidatus Criblamydia sequanensis CRIB-18</name>
    <dbReference type="NCBI Taxonomy" id="1437425"/>
    <lineage>
        <taxon>Bacteria</taxon>
        <taxon>Pseudomonadati</taxon>
        <taxon>Chlamydiota</taxon>
        <taxon>Chlamydiia</taxon>
        <taxon>Parachlamydiales</taxon>
        <taxon>Candidatus Criblamydiaceae</taxon>
        <taxon>Candidatus Criblamydia</taxon>
    </lineage>
</organism>
<feature type="domain" description="Radical SAM core" evidence="11">
    <location>
        <begin position="128"/>
        <end position="359"/>
    </location>
</feature>
<keyword evidence="13" id="KW-1185">Reference proteome</keyword>
<evidence type="ECO:0000256" key="7">
    <source>
        <dbReference type="ARBA" id="ARBA00023004"/>
    </source>
</evidence>
<dbReference type="AlphaFoldDB" id="A0A090D0B7"/>
<evidence type="ECO:0000256" key="4">
    <source>
        <dbReference type="ARBA" id="ARBA00022679"/>
    </source>
</evidence>
<dbReference type="PANTHER" id="PTHR43837">
    <property type="entry name" value="RIBOSOMAL PROTEIN S12 METHYLTHIOTRANSFERASE RIMO"/>
    <property type="match status" value="1"/>
</dbReference>
<dbReference type="FunFam" id="3.80.30.20:FF:000001">
    <property type="entry name" value="tRNA-2-methylthio-N(6)-dimethylallyladenosine synthase 2"/>
    <property type="match status" value="1"/>
</dbReference>
<dbReference type="InterPro" id="IPR006638">
    <property type="entry name" value="Elp3/MiaA/NifB-like_rSAM"/>
</dbReference>
<dbReference type="GO" id="GO:0006400">
    <property type="term" value="P:tRNA modification"/>
    <property type="evidence" value="ECO:0007669"/>
    <property type="project" value="InterPro"/>
</dbReference>